<dbReference type="PANTHER" id="PTHR43464:SF19">
    <property type="entry name" value="UBIQUINONE BIOSYNTHESIS O-METHYLTRANSFERASE, MITOCHONDRIAL"/>
    <property type="match status" value="1"/>
</dbReference>
<organism evidence="4 5">
    <name type="scientific">Sphingobium xenophagum</name>
    <dbReference type="NCBI Taxonomy" id="121428"/>
    <lineage>
        <taxon>Bacteria</taxon>
        <taxon>Pseudomonadati</taxon>
        <taxon>Pseudomonadota</taxon>
        <taxon>Alphaproteobacteria</taxon>
        <taxon>Sphingomonadales</taxon>
        <taxon>Sphingomonadaceae</taxon>
        <taxon>Sphingobium</taxon>
    </lineage>
</organism>
<protein>
    <submittedName>
        <fullName evidence="4">SAM-dependent methyltransferase</fullName>
    </submittedName>
</protein>
<keyword evidence="2" id="KW-0808">Transferase</keyword>
<gene>
    <name evidence="4" type="ORF">J2W40_002713</name>
</gene>
<dbReference type="GO" id="GO:0008168">
    <property type="term" value="F:methyltransferase activity"/>
    <property type="evidence" value="ECO:0007669"/>
    <property type="project" value="UniProtKB-KW"/>
</dbReference>
<evidence type="ECO:0000256" key="2">
    <source>
        <dbReference type="ARBA" id="ARBA00022679"/>
    </source>
</evidence>
<keyword evidence="5" id="KW-1185">Reference proteome</keyword>
<dbReference type="Pfam" id="PF13489">
    <property type="entry name" value="Methyltransf_23"/>
    <property type="match status" value="1"/>
</dbReference>
<dbReference type="PANTHER" id="PTHR43464">
    <property type="entry name" value="METHYLTRANSFERASE"/>
    <property type="match status" value="1"/>
</dbReference>
<evidence type="ECO:0000313" key="5">
    <source>
        <dbReference type="Proteomes" id="UP001267638"/>
    </source>
</evidence>
<name>A0ABU1X2S3_SPHXE</name>
<keyword evidence="1 4" id="KW-0489">Methyltransferase</keyword>
<dbReference type="SUPFAM" id="SSF53335">
    <property type="entry name" value="S-adenosyl-L-methionine-dependent methyltransferases"/>
    <property type="match status" value="1"/>
</dbReference>
<dbReference type="CDD" id="cd02440">
    <property type="entry name" value="AdoMet_MTases"/>
    <property type="match status" value="1"/>
</dbReference>
<proteinExistence type="predicted"/>
<dbReference type="Gene3D" id="3.40.50.150">
    <property type="entry name" value="Vaccinia Virus protein VP39"/>
    <property type="match status" value="1"/>
</dbReference>
<evidence type="ECO:0000256" key="1">
    <source>
        <dbReference type="ARBA" id="ARBA00022603"/>
    </source>
</evidence>
<evidence type="ECO:0000256" key="3">
    <source>
        <dbReference type="ARBA" id="ARBA00022691"/>
    </source>
</evidence>
<dbReference type="Proteomes" id="UP001267638">
    <property type="component" value="Unassembled WGS sequence"/>
</dbReference>
<accession>A0ABU1X2S3</accession>
<dbReference type="InterPro" id="IPR029063">
    <property type="entry name" value="SAM-dependent_MTases_sf"/>
</dbReference>
<comment type="caution">
    <text evidence="4">The sequence shown here is derived from an EMBL/GenBank/DDBJ whole genome shotgun (WGS) entry which is preliminary data.</text>
</comment>
<dbReference type="EMBL" id="JAVDWV010000012">
    <property type="protein sequence ID" value="MDR7155877.1"/>
    <property type="molecule type" value="Genomic_DNA"/>
</dbReference>
<dbReference type="RefSeq" id="WP_310225604.1">
    <property type="nucleotide sequence ID" value="NZ_JAVDWV010000012.1"/>
</dbReference>
<keyword evidence="3" id="KW-0949">S-adenosyl-L-methionine</keyword>
<dbReference type="GO" id="GO:0032259">
    <property type="term" value="P:methylation"/>
    <property type="evidence" value="ECO:0007669"/>
    <property type="project" value="UniProtKB-KW"/>
</dbReference>
<reference evidence="4 5" key="1">
    <citation type="submission" date="2023-07" db="EMBL/GenBank/DDBJ databases">
        <title>Sorghum-associated microbial communities from plants grown in Nebraska, USA.</title>
        <authorList>
            <person name="Schachtman D."/>
        </authorList>
    </citation>
    <scope>NUCLEOTIDE SEQUENCE [LARGE SCALE GENOMIC DNA]</scope>
    <source>
        <strain evidence="4 5">4256</strain>
    </source>
</reference>
<sequence length="278" mass="30791">MATIADIFELMRKSPMNDWVGGSDPEAVGGASVQIVQRLTTIHNGASRVLDFGCGIGRGLVALRKMGVAPKEIVGMDIMPPVIDFCNQNIQPNIDNVKFELINDRNDHYDQFISSNNGKSRDELAEQYRSNFHVGYAFSVFTHVTKKDFGGLLKFISAMMAPGGRFVMTCFELNEFSRYMIDHGQSIFPLENRVMQEGGKVMIANDYDPLAFIAFDRELVAQMVSDAGMAITKVEYGCWMGGGIGSSLQDVFVCTKLPDLISRENIKMTALVDRSKMG</sequence>
<evidence type="ECO:0000313" key="4">
    <source>
        <dbReference type="EMBL" id="MDR7155877.1"/>
    </source>
</evidence>